<gene>
    <name evidence="2" type="ORF">WJU16_01565</name>
</gene>
<organism evidence="2 3">
    <name type="scientific">Chitinophaga pollutisoli</name>
    <dbReference type="NCBI Taxonomy" id="3133966"/>
    <lineage>
        <taxon>Bacteria</taxon>
        <taxon>Pseudomonadati</taxon>
        <taxon>Bacteroidota</taxon>
        <taxon>Chitinophagia</taxon>
        <taxon>Chitinophagales</taxon>
        <taxon>Chitinophagaceae</taxon>
        <taxon>Chitinophaga</taxon>
    </lineage>
</organism>
<keyword evidence="1" id="KW-0812">Transmembrane</keyword>
<name>A0ABZ2YQC3_9BACT</name>
<evidence type="ECO:0000313" key="3">
    <source>
        <dbReference type="Proteomes" id="UP001485459"/>
    </source>
</evidence>
<reference evidence="3" key="1">
    <citation type="submission" date="2024-03" db="EMBL/GenBank/DDBJ databases">
        <title>Chitinophaga horti sp. nov., isolated from garden soil.</title>
        <authorList>
            <person name="Lee D.S."/>
            <person name="Han D.M."/>
            <person name="Baek J.H."/>
            <person name="Choi D.G."/>
            <person name="Jeon J.H."/>
            <person name="Jeon C.O."/>
        </authorList>
    </citation>
    <scope>NUCLEOTIDE SEQUENCE [LARGE SCALE GENOMIC DNA]</scope>
    <source>
        <strain evidence="3">GPA1</strain>
    </source>
</reference>
<dbReference type="RefSeq" id="WP_341836573.1">
    <property type="nucleotide sequence ID" value="NZ_CP149822.1"/>
</dbReference>
<dbReference type="EMBL" id="CP149822">
    <property type="protein sequence ID" value="WZN41725.1"/>
    <property type="molecule type" value="Genomic_DNA"/>
</dbReference>
<keyword evidence="1" id="KW-0472">Membrane</keyword>
<accession>A0ABZ2YQC3</accession>
<dbReference type="Proteomes" id="UP001485459">
    <property type="component" value="Chromosome"/>
</dbReference>
<sequence length="58" mass="6229">MNTLTDPAFIRYKYTSYLVLAGTFLLVVVFLLKTGTIGDASRVSPTDTTAAVLSSATR</sequence>
<evidence type="ECO:0000256" key="1">
    <source>
        <dbReference type="SAM" id="Phobius"/>
    </source>
</evidence>
<feature type="transmembrane region" description="Helical" evidence="1">
    <location>
        <begin position="14"/>
        <end position="32"/>
    </location>
</feature>
<keyword evidence="3" id="KW-1185">Reference proteome</keyword>
<proteinExistence type="predicted"/>
<evidence type="ECO:0000313" key="2">
    <source>
        <dbReference type="EMBL" id="WZN41725.1"/>
    </source>
</evidence>
<protein>
    <submittedName>
        <fullName evidence="2">Uncharacterized protein</fullName>
    </submittedName>
</protein>
<keyword evidence="1" id="KW-1133">Transmembrane helix</keyword>